<dbReference type="EMBL" id="WTYA01000005">
    <property type="protein sequence ID" value="MXP28771.1"/>
    <property type="molecule type" value="Genomic_DNA"/>
</dbReference>
<dbReference type="OrthoDB" id="8779824at2"/>
<keyword evidence="2" id="KW-1185">Reference proteome</keyword>
<organism evidence="1 2">
    <name type="scientific">Qipengyuania algicida</name>
    <dbReference type="NCBI Taxonomy" id="1836209"/>
    <lineage>
        <taxon>Bacteria</taxon>
        <taxon>Pseudomonadati</taxon>
        <taxon>Pseudomonadota</taxon>
        <taxon>Alphaproteobacteria</taxon>
        <taxon>Sphingomonadales</taxon>
        <taxon>Erythrobacteraceae</taxon>
        <taxon>Qipengyuania</taxon>
    </lineage>
</organism>
<accession>A0A845AIN2</accession>
<name>A0A845AIN2_9SPHN</name>
<evidence type="ECO:0000313" key="2">
    <source>
        <dbReference type="Proteomes" id="UP000439780"/>
    </source>
</evidence>
<gene>
    <name evidence="1" type="ORF">GRI58_08045</name>
</gene>
<dbReference type="AlphaFoldDB" id="A0A845AIN2"/>
<reference evidence="1 2" key="1">
    <citation type="submission" date="2019-12" db="EMBL/GenBank/DDBJ databases">
        <title>Genomic-based taxomic classification of the family Erythrobacteraceae.</title>
        <authorList>
            <person name="Xu L."/>
        </authorList>
    </citation>
    <scope>NUCLEOTIDE SEQUENCE [LARGE SCALE GENOMIC DNA]</scope>
    <source>
        <strain evidence="1 2">KEMB 9005-328</strain>
    </source>
</reference>
<comment type="caution">
    <text evidence="1">The sequence shown here is derived from an EMBL/GenBank/DDBJ whole genome shotgun (WGS) entry which is preliminary data.</text>
</comment>
<protein>
    <submittedName>
        <fullName evidence="1">Uncharacterized protein</fullName>
    </submittedName>
</protein>
<dbReference type="Proteomes" id="UP000439780">
    <property type="component" value="Unassembled WGS sequence"/>
</dbReference>
<proteinExistence type="predicted"/>
<sequence>MVPSGFVVAQKQPPNSGGWAGLYEITSVSWSSERRELEITIHDHVRSFVICFLRPVSFCSQDEADMLDYWSARHTENVGVATIYTLAKSDYLARIRGESTSALVSDLTHWLVVGVDQCVEIICREDSLPSVRETNKRPEN</sequence>
<evidence type="ECO:0000313" key="1">
    <source>
        <dbReference type="EMBL" id="MXP28771.1"/>
    </source>
</evidence>